<keyword evidence="3 6" id="KW-1133">Transmembrane helix</keyword>
<evidence type="ECO:0000256" key="2">
    <source>
        <dbReference type="ARBA" id="ARBA00022692"/>
    </source>
</evidence>
<evidence type="ECO:0000256" key="5">
    <source>
        <dbReference type="ARBA" id="ARBA00049660"/>
    </source>
</evidence>
<organism evidence="7">
    <name type="scientific">Eutreptiella gymnastica</name>
    <dbReference type="NCBI Taxonomy" id="73025"/>
    <lineage>
        <taxon>Eukaryota</taxon>
        <taxon>Discoba</taxon>
        <taxon>Euglenozoa</taxon>
        <taxon>Euglenida</taxon>
        <taxon>Spirocuta</taxon>
        <taxon>Euglenophyceae</taxon>
        <taxon>Eutreptiales</taxon>
        <taxon>Eutreptiaceae</taxon>
        <taxon>Eutreptiella</taxon>
    </lineage>
</organism>
<evidence type="ECO:0008006" key="8">
    <source>
        <dbReference type="Google" id="ProtNLM"/>
    </source>
</evidence>
<dbReference type="GO" id="GO:0005886">
    <property type="term" value="C:plasma membrane"/>
    <property type="evidence" value="ECO:0007669"/>
    <property type="project" value="TreeGrafter"/>
</dbReference>
<feature type="transmembrane region" description="Helical" evidence="6">
    <location>
        <begin position="159"/>
        <end position="179"/>
    </location>
</feature>
<dbReference type="GO" id="GO:0015499">
    <property type="term" value="F:formate transmembrane transporter activity"/>
    <property type="evidence" value="ECO:0007669"/>
    <property type="project" value="TreeGrafter"/>
</dbReference>
<dbReference type="InterPro" id="IPR023271">
    <property type="entry name" value="Aquaporin-like"/>
</dbReference>
<proteinExistence type="inferred from homology"/>
<protein>
    <recommendedName>
        <fullName evidence="8">Formate/nitrite transporter</fullName>
    </recommendedName>
</protein>
<dbReference type="InterPro" id="IPR000292">
    <property type="entry name" value="For/NO2_transpt"/>
</dbReference>
<reference evidence="7" key="1">
    <citation type="submission" date="2021-01" db="EMBL/GenBank/DDBJ databases">
        <authorList>
            <person name="Corre E."/>
            <person name="Pelletier E."/>
            <person name="Niang G."/>
            <person name="Scheremetjew M."/>
            <person name="Finn R."/>
            <person name="Kale V."/>
            <person name="Holt S."/>
            <person name="Cochrane G."/>
            <person name="Meng A."/>
            <person name="Brown T."/>
            <person name="Cohen L."/>
        </authorList>
    </citation>
    <scope>NUCLEOTIDE SEQUENCE</scope>
    <source>
        <strain evidence="7">CCMP1594</strain>
    </source>
</reference>
<dbReference type="PANTHER" id="PTHR30520:SF6">
    <property type="entry name" value="FORMATE_NITRATE FAMILY TRANSPORTER (EUROFUNG)"/>
    <property type="match status" value="1"/>
</dbReference>
<evidence type="ECO:0000256" key="1">
    <source>
        <dbReference type="ARBA" id="ARBA00004141"/>
    </source>
</evidence>
<sequence length="270" mass="28981">MPDWNDPSAVVSDIQKAGVKKATLRWKDMFIRGVLSGAILGFATTLAFTATVQSTHFAGSMIFPVGFVMIMLFSLELVTGNFMILPVTLQCGHITAKDLVASWSIVFIGNFLGAVLYAALYAFTISDGFTAAPAPVVFALVHATYAKTLHYAKLGAARGFAACFCKAVLCNWMVCMGVLCNMVSSSAVGKVLCCWLPVVTFFAQGFEHLVVNMFVIPCGMMLGSPVTIADFCMYNLVPVIVGNIIGGYIFVGLPFLYTFGGEDKNALLPK</sequence>
<dbReference type="Gene3D" id="1.20.1080.10">
    <property type="entry name" value="Glycerol uptake facilitator protein"/>
    <property type="match status" value="1"/>
</dbReference>
<dbReference type="AlphaFoldDB" id="A0A7S4D066"/>
<name>A0A7S4D066_9EUGL</name>
<feature type="transmembrane region" description="Helical" evidence="6">
    <location>
        <begin position="129"/>
        <end position="147"/>
    </location>
</feature>
<evidence type="ECO:0000313" key="7">
    <source>
        <dbReference type="EMBL" id="CAE0811915.1"/>
    </source>
</evidence>
<comment type="subcellular location">
    <subcellularLocation>
        <location evidence="1">Membrane</location>
        <topology evidence="1">Multi-pass membrane protein</topology>
    </subcellularLocation>
</comment>
<accession>A0A7S4D066</accession>
<evidence type="ECO:0000256" key="4">
    <source>
        <dbReference type="ARBA" id="ARBA00023136"/>
    </source>
</evidence>
<dbReference type="PANTHER" id="PTHR30520">
    <property type="entry name" value="FORMATE TRANSPORTER-RELATED"/>
    <property type="match status" value="1"/>
</dbReference>
<comment type="similarity">
    <text evidence="5">Belongs to the FNT transporter (TC 1.A.16) family.</text>
</comment>
<feature type="transmembrane region" description="Helical" evidence="6">
    <location>
        <begin position="30"/>
        <end position="50"/>
    </location>
</feature>
<keyword evidence="2 6" id="KW-0812">Transmembrane</keyword>
<gene>
    <name evidence="7" type="ORF">EGYM00163_LOCUS23065</name>
</gene>
<dbReference type="Pfam" id="PF01226">
    <property type="entry name" value="Form_Nir_trans"/>
    <property type="match status" value="1"/>
</dbReference>
<keyword evidence="4 6" id="KW-0472">Membrane</keyword>
<dbReference type="EMBL" id="HBJA01065338">
    <property type="protein sequence ID" value="CAE0811915.1"/>
    <property type="molecule type" value="Transcribed_RNA"/>
</dbReference>
<feature type="transmembrane region" description="Helical" evidence="6">
    <location>
        <begin position="209"/>
        <end position="228"/>
    </location>
</feature>
<feature type="transmembrane region" description="Helical" evidence="6">
    <location>
        <begin position="62"/>
        <end position="87"/>
    </location>
</feature>
<feature type="transmembrane region" description="Helical" evidence="6">
    <location>
        <begin position="240"/>
        <end position="260"/>
    </location>
</feature>
<evidence type="ECO:0000256" key="3">
    <source>
        <dbReference type="ARBA" id="ARBA00022989"/>
    </source>
</evidence>
<evidence type="ECO:0000256" key="6">
    <source>
        <dbReference type="SAM" id="Phobius"/>
    </source>
</evidence>
<feature type="transmembrane region" description="Helical" evidence="6">
    <location>
        <begin position="99"/>
        <end position="123"/>
    </location>
</feature>